<dbReference type="EMBL" id="QPKB01000007">
    <property type="protein sequence ID" value="RWR88215.1"/>
    <property type="molecule type" value="Genomic_DNA"/>
</dbReference>
<gene>
    <name evidence="1" type="ORF">CKAN_01720900</name>
</gene>
<dbReference type="PROSITE" id="PS51354">
    <property type="entry name" value="GLUTAREDOXIN_2"/>
    <property type="match status" value="1"/>
</dbReference>
<dbReference type="Proteomes" id="UP000283530">
    <property type="component" value="Unassembled WGS sequence"/>
</dbReference>
<dbReference type="AlphaFoldDB" id="A0A3S3QQT1"/>
<comment type="caution">
    <text evidence="1">The sequence shown here is derived from an EMBL/GenBank/DDBJ whole genome shotgun (WGS) entry which is preliminary data.</text>
</comment>
<evidence type="ECO:0000313" key="1">
    <source>
        <dbReference type="EMBL" id="RWR88215.1"/>
    </source>
</evidence>
<sequence>MADLCNKVEENCMENGDEKEKEGEGVSKDGSIHGFESLHHLLSASLKLEIFKEVSRLIVGLKCGSVVETVALPESAVTHSSKYDFDVQMIKRDISMDFGFREELRVLMEKEVRVPVVFVKGRLIGDADKVLKLEKEGELSFLLKGIPQATEVSLGCGGLF</sequence>
<dbReference type="InterPro" id="IPR036249">
    <property type="entry name" value="Thioredoxin-like_sf"/>
</dbReference>
<proteinExistence type="predicted"/>
<reference evidence="1 2" key="1">
    <citation type="journal article" date="2019" name="Nat. Plants">
        <title>Stout camphor tree genome fills gaps in understanding of flowering plant genome evolution.</title>
        <authorList>
            <person name="Chaw S.M."/>
            <person name="Liu Y.C."/>
            <person name="Wu Y.W."/>
            <person name="Wang H.Y."/>
            <person name="Lin C.I."/>
            <person name="Wu C.S."/>
            <person name="Ke H.M."/>
            <person name="Chang L.Y."/>
            <person name="Hsu C.Y."/>
            <person name="Yang H.T."/>
            <person name="Sudianto E."/>
            <person name="Hsu M.H."/>
            <person name="Wu K.P."/>
            <person name="Wang L.N."/>
            <person name="Leebens-Mack J.H."/>
            <person name="Tsai I.J."/>
        </authorList>
    </citation>
    <scope>NUCLEOTIDE SEQUENCE [LARGE SCALE GENOMIC DNA]</scope>
    <source>
        <strain evidence="2">cv. Chaw 1501</strain>
        <tissue evidence="1">Young leaves</tissue>
    </source>
</reference>
<dbReference type="STRING" id="337451.A0A3S3QQT1"/>
<protein>
    <submittedName>
        <fullName evidence="1">Glutaredoxin domain-containing protein</fullName>
    </submittedName>
</protein>
<dbReference type="Gene3D" id="3.40.30.10">
    <property type="entry name" value="Glutaredoxin"/>
    <property type="match status" value="1"/>
</dbReference>
<keyword evidence="2" id="KW-1185">Reference proteome</keyword>
<organism evidence="1 2">
    <name type="scientific">Cinnamomum micranthum f. kanehirae</name>
    <dbReference type="NCBI Taxonomy" id="337451"/>
    <lineage>
        <taxon>Eukaryota</taxon>
        <taxon>Viridiplantae</taxon>
        <taxon>Streptophyta</taxon>
        <taxon>Embryophyta</taxon>
        <taxon>Tracheophyta</taxon>
        <taxon>Spermatophyta</taxon>
        <taxon>Magnoliopsida</taxon>
        <taxon>Magnoliidae</taxon>
        <taxon>Laurales</taxon>
        <taxon>Lauraceae</taxon>
        <taxon>Cinnamomum</taxon>
    </lineage>
</organism>
<dbReference type="PANTHER" id="PTHR45669:SF12">
    <property type="entry name" value="EMB|CAB85507.1"/>
    <property type="match status" value="1"/>
</dbReference>
<name>A0A3S3QQT1_9MAGN</name>
<evidence type="ECO:0000313" key="2">
    <source>
        <dbReference type="Proteomes" id="UP000283530"/>
    </source>
</evidence>
<dbReference type="PANTHER" id="PTHR45669">
    <property type="entry name" value="GLUTAREDOXIN DOMAIN-CONTAINING CYSTEINE-RICH PROTEIN CG12206-RELATED"/>
    <property type="match status" value="1"/>
</dbReference>
<dbReference type="SUPFAM" id="SSF52833">
    <property type="entry name" value="Thioredoxin-like"/>
    <property type="match status" value="1"/>
</dbReference>
<dbReference type="OrthoDB" id="423313at2759"/>
<accession>A0A3S3QQT1</accession>